<gene>
    <name evidence="11" type="ORF">BRAFLDRAFT_65847</name>
</gene>
<evidence type="ECO:0000256" key="7">
    <source>
        <dbReference type="ARBA" id="ARBA00023224"/>
    </source>
</evidence>
<feature type="transmembrane region" description="Helical" evidence="9">
    <location>
        <begin position="495"/>
        <end position="519"/>
    </location>
</feature>
<name>C3XZA2_BRAFL</name>
<keyword evidence="4" id="KW-0297">G-protein coupled receptor</keyword>
<feature type="region of interest" description="Disordered" evidence="8">
    <location>
        <begin position="440"/>
        <end position="476"/>
    </location>
</feature>
<evidence type="ECO:0000256" key="9">
    <source>
        <dbReference type="SAM" id="Phobius"/>
    </source>
</evidence>
<feature type="transmembrane region" description="Helical" evidence="9">
    <location>
        <begin position="290"/>
        <end position="311"/>
    </location>
</feature>
<proteinExistence type="predicted"/>
<reference evidence="11" key="1">
    <citation type="journal article" date="2008" name="Nature">
        <title>The amphioxus genome and the evolution of the chordate karyotype.</title>
        <authorList>
            <consortium name="US DOE Joint Genome Institute (JGI-PGF)"/>
            <person name="Putnam N.H."/>
            <person name="Butts T."/>
            <person name="Ferrier D.E.K."/>
            <person name="Furlong R.F."/>
            <person name="Hellsten U."/>
            <person name="Kawashima T."/>
            <person name="Robinson-Rechavi M."/>
            <person name="Shoguchi E."/>
            <person name="Terry A."/>
            <person name="Yu J.-K."/>
            <person name="Benito-Gutierrez E.L."/>
            <person name="Dubchak I."/>
            <person name="Garcia-Fernandez J."/>
            <person name="Gibson-Brown J.J."/>
            <person name="Grigoriev I.V."/>
            <person name="Horton A.C."/>
            <person name="de Jong P.J."/>
            <person name="Jurka J."/>
            <person name="Kapitonov V.V."/>
            <person name="Kohara Y."/>
            <person name="Kuroki Y."/>
            <person name="Lindquist E."/>
            <person name="Lucas S."/>
            <person name="Osoegawa K."/>
            <person name="Pennacchio L.A."/>
            <person name="Salamov A.A."/>
            <person name="Satou Y."/>
            <person name="Sauka-Spengler T."/>
            <person name="Schmutz J."/>
            <person name="Shin-I T."/>
            <person name="Toyoda A."/>
            <person name="Bronner-Fraser M."/>
            <person name="Fujiyama A."/>
            <person name="Holland L.Z."/>
            <person name="Holland P.W.H."/>
            <person name="Satoh N."/>
            <person name="Rokhsar D.S."/>
        </authorList>
    </citation>
    <scope>NUCLEOTIDE SEQUENCE [LARGE SCALE GENOMIC DNA]</scope>
    <source>
        <strain evidence="11">S238N-H82</strain>
        <tissue evidence="11">Testes</tissue>
    </source>
</reference>
<keyword evidence="7" id="KW-0807">Transducer</keyword>
<comment type="subcellular location">
    <subcellularLocation>
        <location evidence="1">Membrane</location>
        <topology evidence="1">Multi-pass membrane protein</topology>
    </subcellularLocation>
</comment>
<feature type="region of interest" description="Disordered" evidence="8">
    <location>
        <begin position="648"/>
        <end position="670"/>
    </location>
</feature>
<feature type="domain" description="G-protein coupled receptors family 1 profile" evidence="10">
    <location>
        <begin position="188"/>
        <end position="548"/>
    </location>
</feature>
<keyword evidence="6" id="KW-0675">Receptor</keyword>
<dbReference type="STRING" id="7739.C3XZA2"/>
<evidence type="ECO:0000256" key="8">
    <source>
        <dbReference type="SAM" id="MobiDB-lite"/>
    </source>
</evidence>
<dbReference type="InParanoid" id="C3XZA2"/>
<keyword evidence="3 9" id="KW-1133">Transmembrane helix</keyword>
<evidence type="ECO:0000256" key="1">
    <source>
        <dbReference type="ARBA" id="ARBA00004141"/>
    </source>
</evidence>
<feature type="transmembrane region" description="Helical" evidence="9">
    <location>
        <begin position="208"/>
        <end position="230"/>
    </location>
</feature>
<accession>C3XZA2</accession>
<dbReference type="GO" id="GO:0004930">
    <property type="term" value="F:G protein-coupled receptor activity"/>
    <property type="evidence" value="ECO:0007669"/>
    <property type="project" value="UniProtKB-KW"/>
</dbReference>
<feature type="transmembrane region" description="Helical" evidence="9">
    <location>
        <begin position="250"/>
        <end position="270"/>
    </location>
</feature>
<feature type="transmembrane region" description="Helical" evidence="9">
    <location>
        <begin position="331"/>
        <end position="358"/>
    </location>
</feature>
<dbReference type="InterPro" id="IPR050125">
    <property type="entry name" value="GPCR_opsins"/>
</dbReference>
<dbReference type="PANTHER" id="PTHR24240">
    <property type="entry name" value="OPSIN"/>
    <property type="match status" value="1"/>
</dbReference>
<keyword evidence="5 9" id="KW-0472">Membrane</keyword>
<feature type="region of interest" description="Disordered" evidence="8">
    <location>
        <begin position="613"/>
        <end position="633"/>
    </location>
</feature>
<feature type="compositionally biased region" description="Polar residues" evidence="8">
    <location>
        <begin position="455"/>
        <end position="464"/>
    </location>
</feature>
<evidence type="ECO:0000256" key="3">
    <source>
        <dbReference type="ARBA" id="ARBA00022989"/>
    </source>
</evidence>
<dbReference type="Pfam" id="PF00001">
    <property type="entry name" value="7tm_1"/>
    <property type="match status" value="1"/>
</dbReference>
<evidence type="ECO:0000256" key="4">
    <source>
        <dbReference type="ARBA" id="ARBA00023040"/>
    </source>
</evidence>
<evidence type="ECO:0000259" key="10">
    <source>
        <dbReference type="PROSITE" id="PS50262"/>
    </source>
</evidence>
<feature type="transmembrane region" description="Helical" evidence="9">
    <location>
        <begin position="171"/>
        <end position="196"/>
    </location>
</feature>
<dbReference type="InterPro" id="IPR017452">
    <property type="entry name" value="GPCR_Rhodpsn_7TM"/>
</dbReference>
<dbReference type="InterPro" id="IPR000276">
    <property type="entry name" value="GPCR_Rhodpsn"/>
</dbReference>
<dbReference type="eggNOG" id="ENOG502QVED">
    <property type="taxonomic scope" value="Eukaryota"/>
</dbReference>
<dbReference type="Gene3D" id="1.20.1070.10">
    <property type="entry name" value="Rhodopsin 7-helix transmembrane proteins"/>
    <property type="match status" value="1"/>
</dbReference>
<dbReference type="GO" id="GO:0016020">
    <property type="term" value="C:membrane"/>
    <property type="evidence" value="ECO:0007669"/>
    <property type="project" value="UniProtKB-SubCell"/>
</dbReference>
<dbReference type="PRINTS" id="PR00237">
    <property type="entry name" value="GPCRRHODOPSN"/>
</dbReference>
<protein>
    <recommendedName>
        <fullName evidence="10">G-protein coupled receptors family 1 profile domain-containing protein</fullName>
    </recommendedName>
</protein>
<evidence type="ECO:0000256" key="6">
    <source>
        <dbReference type="ARBA" id="ARBA00023170"/>
    </source>
</evidence>
<sequence length="670" mass="72197">MFQLPRADDVSDDDSPPAAAFSRRGAVQSCRVFSAGSHFLQSKATIASPAHRPIARQSQQRRVLEAANIRGNSAFSVAGASAQQVSAAPYRYSPEFATPGYRYVKFRVLAHEQVRGQMDPGAAQTTAQVPMTTVRGPIMSGSLRNWSANSSGEIPSGSLVLGPDDLHPSALVASTFLLVAVFLVGTVGNTVIFLSAFQSWGKKLRTGFDLLIFDLTVCDFLACAVVTPAFTVSLFRDPAPGLAESVCHVFVFLSTACTFMSLSTLVAIALHRLTMVKSQAKRPISWRGAVLVLAGLWAISLTSASLVTLYGRSEWHAHSPSGCLPFLGYSQINNVMVCFTAPVFCISFLIVCVSYGFIADAVRHQANRKASVAFSAKCVPADGAVHPMDGAVHPVDGAVHPMDGAVHHMDDAMHPMDGAVHPMDGAVHPMDDAMHHMDGAEHPMDGAVHPMDGASRNSSPSAHLNSPRADPAHGSPVASVPVSVVLEKESKAMKLCFFMTVSVLCCWGPLVICQFIEYLSGPSAGLFQVKVCSMALLLTNSSLNPYIYPRNSGKLRAKITRFLSSLCPYQRTTRLEVLGDGDLELNRNKSSHQDPMYMDATPNPSRVDRAVGPSYTHGRSQRTPCGARRPGRLRPTWEISTDFRRSISRSRKDSYIVPTDSRADGPTALV</sequence>
<dbReference type="PROSITE" id="PS50262">
    <property type="entry name" value="G_PROTEIN_RECEP_F1_2"/>
    <property type="match status" value="1"/>
</dbReference>
<evidence type="ECO:0000313" key="11">
    <source>
        <dbReference type="EMBL" id="EEN66666.1"/>
    </source>
</evidence>
<dbReference type="AlphaFoldDB" id="C3XZA2"/>
<dbReference type="SUPFAM" id="SSF81321">
    <property type="entry name" value="Family A G protein-coupled receptor-like"/>
    <property type="match status" value="1"/>
</dbReference>
<organism>
    <name type="scientific">Branchiostoma floridae</name>
    <name type="common">Florida lancelet</name>
    <name type="synonym">Amphioxus</name>
    <dbReference type="NCBI Taxonomy" id="7739"/>
    <lineage>
        <taxon>Eukaryota</taxon>
        <taxon>Metazoa</taxon>
        <taxon>Chordata</taxon>
        <taxon>Cephalochordata</taxon>
        <taxon>Leptocardii</taxon>
        <taxon>Amphioxiformes</taxon>
        <taxon>Branchiostomatidae</taxon>
        <taxon>Branchiostoma</taxon>
    </lineage>
</organism>
<feature type="region of interest" description="Disordered" evidence="8">
    <location>
        <begin position="1"/>
        <end position="21"/>
    </location>
</feature>
<keyword evidence="2 9" id="KW-0812">Transmembrane</keyword>
<dbReference type="EMBL" id="GG666475">
    <property type="protein sequence ID" value="EEN66666.1"/>
    <property type="molecule type" value="Genomic_DNA"/>
</dbReference>
<evidence type="ECO:0000256" key="5">
    <source>
        <dbReference type="ARBA" id="ARBA00023136"/>
    </source>
</evidence>
<evidence type="ECO:0000256" key="2">
    <source>
        <dbReference type="ARBA" id="ARBA00022692"/>
    </source>
</evidence>